<protein>
    <submittedName>
        <fullName evidence="1">Uncharacterized protein</fullName>
    </submittedName>
</protein>
<sequence length="66" mass="7874">MEFDFINQYYKIILIFKQIQFFPINKTDSTVLSVTVLNIFSTEQINEKSEFYSIDIGTYQIHLSKK</sequence>
<keyword evidence="2" id="KW-1185">Reference proteome</keyword>
<name>A0A066TK65_9NEIS</name>
<dbReference type="Proteomes" id="UP000027170">
    <property type="component" value="Unassembled WGS sequence"/>
</dbReference>
<evidence type="ECO:0000313" key="2">
    <source>
        <dbReference type="Proteomes" id="UP000027170"/>
    </source>
</evidence>
<accession>A0A066TK65</accession>
<comment type="caution">
    <text evidence="1">The sequence shown here is derived from an EMBL/GenBank/DDBJ whole genome shotgun (WGS) entry which is preliminary data.</text>
</comment>
<evidence type="ECO:0000313" key="1">
    <source>
        <dbReference type="EMBL" id="KDN15561.1"/>
    </source>
</evidence>
<dbReference type="AlphaFoldDB" id="A0A066TK65"/>
<dbReference type="EMBL" id="JFZV01000002">
    <property type="protein sequence ID" value="KDN15561.1"/>
    <property type="molecule type" value="Genomic_DNA"/>
</dbReference>
<organism evidence="1 2">
    <name type="scientific">Snodgrassella communis</name>
    <dbReference type="NCBI Taxonomy" id="2946699"/>
    <lineage>
        <taxon>Bacteria</taxon>
        <taxon>Pseudomonadati</taxon>
        <taxon>Pseudomonadota</taxon>
        <taxon>Betaproteobacteria</taxon>
        <taxon>Neisseriales</taxon>
        <taxon>Neisseriaceae</taxon>
        <taxon>Snodgrassella</taxon>
    </lineage>
</organism>
<proteinExistence type="predicted"/>
<reference evidence="1 2" key="1">
    <citation type="submission" date="2014-03" db="EMBL/GenBank/DDBJ databases">
        <title>The genomes of two eusocial bee gut symbionts.</title>
        <authorList>
            <person name="Kwong W.K."/>
            <person name="Engel P."/>
            <person name="Koch H."/>
            <person name="Moran N.A."/>
        </authorList>
    </citation>
    <scope>NUCLEOTIDE SEQUENCE [LARGE SCALE GENOMIC DNA]</scope>
    <source>
        <strain evidence="2">wkB29</strain>
    </source>
</reference>
<gene>
    <name evidence="1" type="ORF">SALWKB29_0665</name>
</gene>